<dbReference type="Proteomes" id="UP000769157">
    <property type="component" value="Unassembled WGS sequence"/>
</dbReference>
<dbReference type="GO" id="GO:0046036">
    <property type="term" value="P:CTP metabolic process"/>
    <property type="evidence" value="ECO:0007669"/>
    <property type="project" value="TreeGrafter"/>
</dbReference>
<keyword evidence="7" id="KW-0472">Membrane</keyword>
<sequence>MVSDNYGIVVDSGSSGSRIQIYKWKDPEELQKESKDDGILSSVPQIVQEDNWTYKISKGLSTFADHPNDVWEDHFEPLVEYAEQIIPEDKLSSTPIFIQATAGMRLIPQQKREKVLEKVCKALKEHTHFKIDSCEDHVQVIDGETEGLYGWIGLNYLKGKLNNYDSKASITDHDSFGFMDMGGASTQIAFVPSDMKDIEQHKDDLYKVRLRNINGESQDWSVFVSTWLGFGANEARKRHLKNLIGTLPEGLNYDSDGDSKYDLFDPCSPKNMQIEQELNGITYQITGQGDYKTCLKHIYPLLLKHLPCKEDPCLFNGVHAPKIDFEKDKFVGVSEYWYTANDVFHMGGAYNFLKFEERLKEFCETEWEQIETNFRNNQYGSNIPEPILRDSCFKASWVVNVLHEGFELPRIGFEKDDLSNDEIEKLNKQDTEHIPFQSANQIDGAELSWTLGKIVLYASSQIPTNDGGSVGVVPSETVQYISPAPILGSTNEESLQGYFVFMIGLLFFGALSYGLYTKKHVSFKFLKGRNIKNIQASSTRRFFQQGYSEILNRVKHLRHPTTSSDEESAIYEDDNLPGLQRRTSSSSIPANTSTLRTRSNVNLSDTLNDIPHFGRSFSANSLPGKISTNGDKSGLTFDFMGKKYNKYIKRSESPGRSVPFPQPLSMTGGSQLELKTLAKGKTSD</sequence>
<dbReference type="GO" id="GO:0006256">
    <property type="term" value="P:UDP catabolic process"/>
    <property type="evidence" value="ECO:0007669"/>
    <property type="project" value="TreeGrafter"/>
</dbReference>
<dbReference type="GO" id="GO:0005524">
    <property type="term" value="F:ATP binding"/>
    <property type="evidence" value="ECO:0007669"/>
    <property type="project" value="UniProtKB-KW"/>
</dbReference>
<dbReference type="Pfam" id="PF01150">
    <property type="entry name" value="GDA1_CD39"/>
    <property type="match status" value="1"/>
</dbReference>
<evidence type="ECO:0000256" key="4">
    <source>
        <dbReference type="PIRSR" id="PIRSR600407-2"/>
    </source>
</evidence>
<keyword evidence="4" id="KW-0547">Nucleotide-binding</keyword>
<evidence type="ECO:0000313" key="8">
    <source>
        <dbReference type="EMBL" id="KAH3665859.1"/>
    </source>
</evidence>
<evidence type="ECO:0008006" key="10">
    <source>
        <dbReference type="Google" id="ProtNLM"/>
    </source>
</evidence>
<evidence type="ECO:0000313" key="9">
    <source>
        <dbReference type="Proteomes" id="UP000769157"/>
    </source>
</evidence>
<dbReference type="GO" id="GO:0016020">
    <property type="term" value="C:membrane"/>
    <property type="evidence" value="ECO:0007669"/>
    <property type="project" value="TreeGrafter"/>
</dbReference>
<evidence type="ECO:0000256" key="5">
    <source>
        <dbReference type="RuleBase" id="RU003833"/>
    </source>
</evidence>
<evidence type="ECO:0000256" key="2">
    <source>
        <dbReference type="ARBA" id="ARBA00022801"/>
    </source>
</evidence>
<dbReference type="GO" id="GO:0004382">
    <property type="term" value="F:GDP phosphatase activity"/>
    <property type="evidence" value="ECO:0007669"/>
    <property type="project" value="TreeGrafter"/>
</dbReference>
<dbReference type="GO" id="GO:0017111">
    <property type="term" value="F:ribonucleoside triphosphate phosphatase activity"/>
    <property type="evidence" value="ECO:0007669"/>
    <property type="project" value="TreeGrafter"/>
</dbReference>
<reference evidence="8" key="2">
    <citation type="submission" date="2021-01" db="EMBL/GenBank/DDBJ databases">
        <authorList>
            <person name="Schikora-Tamarit M.A."/>
        </authorList>
    </citation>
    <scope>NUCLEOTIDE SEQUENCE</scope>
    <source>
        <strain evidence="8">CBS6075</strain>
    </source>
</reference>
<comment type="caution">
    <text evidence="8">The sequence shown here is derived from an EMBL/GenBank/DDBJ whole genome shotgun (WGS) entry which is preliminary data.</text>
</comment>
<keyword evidence="4" id="KW-0067">ATP-binding</keyword>
<evidence type="ECO:0000256" key="1">
    <source>
        <dbReference type="ARBA" id="ARBA00009283"/>
    </source>
</evidence>
<dbReference type="GeneID" id="70236012"/>
<feature type="transmembrane region" description="Helical" evidence="7">
    <location>
        <begin position="495"/>
        <end position="516"/>
    </location>
</feature>
<name>A0A9P8P6H8_9ASCO</name>
<dbReference type="GO" id="GO:0005794">
    <property type="term" value="C:Golgi apparatus"/>
    <property type="evidence" value="ECO:0007669"/>
    <property type="project" value="UniProtKB-ARBA"/>
</dbReference>
<evidence type="ECO:0000256" key="6">
    <source>
        <dbReference type="SAM" id="MobiDB-lite"/>
    </source>
</evidence>
<protein>
    <recommendedName>
        <fullName evidence="10">Golgi apyrase</fullName>
    </recommendedName>
</protein>
<dbReference type="EMBL" id="JAEUBE010000295">
    <property type="protein sequence ID" value="KAH3665859.1"/>
    <property type="molecule type" value="Genomic_DNA"/>
</dbReference>
<accession>A0A9P8P6H8</accession>
<dbReference type="InterPro" id="IPR000407">
    <property type="entry name" value="GDA1_CD39_NTPase"/>
</dbReference>
<keyword evidence="7" id="KW-0812">Transmembrane</keyword>
<dbReference type="PROSITE" id="PS01238">
    <property type="entry name" value="GDA1_CD39_NTPASE"/>
    <property type="match status" value="1"/>
</dbReference>
<keyword evidence="7" id="KW-1133">Transmembrane helix</keyword>
<evidence type="ECO:0000256" key="3">
    <source>
        <dbReference type="PIRSR" id="PIRSR600407-1"/>
    </source>
</evidence>
<evidence type="ECO:0000256" key="7">
    <source>
        <dbReference type="SAM" id="Phobius"/>
    </source>
</evidence>
<feature type="active site" description="Proton acceptor" evidence="3">
    <location>
        <position position="146"/>
    </location>
</feature>
<dbReference type="RefSeq" id="XP_046061063.1">
    <property type="nucleotide sequence ID" value="XM_046205083.1"/>
</dbReference>
<organism evidence="8 9">
    <name type="scientific">Ogataea philodendri</name>
    <dbReference type="NCBI Taxonomy" id="1378263"/>
    <lineage>
        <taxon>Eukaryota</taxon>
        <taxon>Fungi</taxon>
        <taxon>Dikarya</taxon>
        <taxon>Ascomycota</taxon>
        <taxon>Saccharomycotina</taxon>
        <taxon>Pichiomycetes</taxon>
        <taxon>Pichiales</taxon>
        <taxon>Pichiaceae</taxon>
        <taxon>Ogataea</taxon>
    </lineage>
</organism>
<comment type="similarity">
    <text evidence="1 5">Belongs to the GDA1/CD39 NTPase family.</text>
</comment>
<reference evidence="8" key="1">
    <citation type="journal article" date="2021" name="Open Biol.">
        <title>Shared evolutionary footprints suggest mitochondrial oxidative damage underlies multiple complex I losses in fungi.</title>
        <authorList>
            <person name="Schikora-Tamarit M.A."/>
            <person name="Marcet-Houben M."/>
            <person name="Nosek J."/>
            <person name="Gabaldon T."/>
        </authorList>
    </citation>
    <scope>NUCLEOTIDE SEQUENCE</scope>
    <source>
        <strain evidence="8">CBS6075</strain>
    </source>
</reference>
<gene>
    <name evidence="8" type="ORF">OGAPHI_004047</name>
</gene>
<proteinExistence type="inferred from homology"/>
<dbReference type="Gene3D" id="3.30.420.40">
    <property type="match status" value="1"/>
</dbReference>
<dbReference type="OrthoDB" id="6372431at2759"/>
<keyword evidence="2 5" id="KW-0378">Hydrolase</keyword>
<dbReference type="PANTHER" id="PTHR11782">
    <property type="entry name" value="ADENOSINE/GUANOSINE DIPHOSPHATASE"/>
    <property type="match status" value="1"/>
</dbReference>
<dbReference type="PANTHER" id="PTHR11782:SF121">
    <property type="entry name" value="NUCLEOSIDE-DIPHOSPHATASE MIG-23"/>
    <property type="match status" value="1"/>
</dbReference>
<dbReference type="Gene3D" id="3.30.420.150">
    <property type="entry name" value="Exopolyphosphatase. Domain 2"/>
    <property type="match status" value="1"/>
</dbReference>
<feature type="binding site" evidence="4">
    <location>
        <begin position="183"/>
        <end position="187"/>
    </location>
    <ligand>
        <name>ATP</name>
        <dbReference type="ChEBI" id="CHEBI:30616"/>
    </ligand>
</feature>
<dbReference type="CDD" id="cd24039">
    <property type="entry name" value="ASKHA_NBD_YND1-like"/>
    <property type="match status" value="1"/>
</dbReference>
<keyword evidence="9" id="KW-1185">Reference proteome</keyword>
<feature type="region of interest" description="Disordered" evidence="6">
    <location>
        <begin position="648"/>
        <end position="684"/>
    </location>
</feature>
<dbReference type="AlphaFoldDB" id="A0A9P8P6H8"/>
<dbReference type="GO" id="GO:0045134">
    <property type="term" value="F:UDP phosphatase activity"/>
    <property type="evidence" value="ECO:0007669"/>
    <property type="project" value="TreeGrafter"/>
</dbReference>